<accession>A0A3S2M967</accession>
<keyword evidence="4" id="KW-1185">Reference proteome</keyword>
<dbReference type="OrthoDB" id="8442846at2759"/>
<feature type="signal peptide" evidence="2">
    <location>
        <begin position="1"/>
        <end position="18"/>
    </location>
</feature>
<dbReference type="AlphaFoldDB" id="A0A3S2M967"/>
<evidence type="ECO:0000313" key="3">
    <source>
        <dbReference type="EMBL" id="RVE70448.1"/>
    </source>
</evidence>
<gene>
    <name evidence="3" type="ORF">OJAV_G00064740</name>
</gene>
<proteinExistence type="predicted"/>
<keyword evidence="1" id="KW-1133">Transmembrane helix</keyword>
<dbReference type="EMBL" id="CM012443">
    <property type="protein sequence ID" value="RVE70448.1"/>
    <property type="molecule type" value="Genomic_DNA"/>
</dbReference>
<reference evidence="3 4" key="2">
    <citation type="submission" date="2019-01" db="EMBL/GenBank/DDBJ databases">
        <title>A chromosome length genome reference of the Java medaka (oryzias javanicus).</title>
        <authorList>
            <person name="Herpin A."/>
            <person name="Takehana Y."/>
            <person name="Naruse K."/>
            <person name="Ansai S."/>
            <person name="Kawaguchi M."/>
        </authorList>
    </citation>
    <scope>NUCLEOTIDE SEQUENCE [LARGE SCALE GENOMIC DNA]</scope>
    <source>
        <strain evidence="3">RS831</strain>
        <tissue evidence="3">Whole body</tissue>
    </source>
</reference>
<keyword evidence="1" id="KW-0812">Transmembrane</keyword>
<dbReference type="Gene3D" id="2.60.40.10">
    <property type="entry name" value="Immunoglobulins"/>
    <property type="match status" value="1"/>
</dbReference>
<keyword evidence="1" id="KW-0472">Membrane</keyword>
<dbReference type="Proteomes" id="UP000283210">
    <property type="component" value="Chromosome 7"/>
</dbReference>
<evidence type="ECO:0000313" key="4">
    <source>
        <dbReference type="Proteomes" id="UP000283210"/>
    </source>
</evidence>
<evidence type="ECO:0000256" key="2">
    <source>
        <dbReference type="SAM" id="SignalP"/>
    </source>
</evidence>
<dbReference type="InterPro" id="IPR036179">
    <property type="entry name" value="Ig-like_dom_sf"/>
</dbReference>
<sequence>MKFVCIFFLLLNFSYSEGKQQQQTERFQPIFLRFSFPPFYNSYTKYCCKLYPGGCYRLLDSAGYTCDSLRGRVRQTELNSLIEFEILNVQLGDAGFYRCRVQGTPVYSDYYVEVFEVSGYSEQTPQFTLTTTIKAPNSSTALPDSTGPVVAQDRSDSSRASQGFSLPLIAVVSITVMVLVTAVIGAVYCRVKARSKQSDMCEETRCESLKQDASEANGIVYTTVDFTAHRKPEEVYANLQVHKIQAGGLGAEHDGTVEYSVLAI</sequence>
<evidence type="ECO:0000256" key="1">
    <source>
        <dbReference type="SAM" id="Phobius"/>
    </source>
</evidence>
<keyword evidence="2" id="KW-0732">Signal</keyword>
<feature type="transmembrane region" description="Helical" evidence="1">
    <location>
        <begin position="164"/>
        <end position="188"/>
    </location>
</feature>
<evidence type="ECO:0008006" key="5">
    <source>
        <dbReference type="Google" id="ProtNLM"/>
    </source>
</evidence>
<protein>
    <recommendedName>
        <fullName evidence="5">Immunoglobulin subtype domain-containing protein</fullName>
    </recommendedName>
</protein>
<dbReference type="SUPFAM" id="SSF48726">
    <property type="entry name" value="Immunoglobulin"/>
    <property type="match status" value="1"/>
</dbReference>
<organism evidence="3 4">
    <name type="scientific">Oryzias javanicus</name>
    <name type="common">Javanese ricefish</name>
    <name type="synonym">Aplocheilus javanicus</name>
    <dbReference type="NCBI Taxonomy" id="123683"/>
    <lineage>
        <taxon>Eukaryota</taxon>
        <taxon>Metazoa</taxon>
        <taxon>Chordata</taxon>
        <taxon>Craniata</taxon>
        <taxon>Vertebrata</taxon>
        <taxon>Euteleostomi</taxon>
        <taxon>Actinopterygii</taxon>
        <taxon>Neopterygii</taxon>
        <taxon>Teleostei</taxon>
        <taxon>Neoteleostei</taxon>
        <taxon>Acanthomorphata</taxon>
        <taxon>Ovalentaria</taxon>
        <taxon>Atherinomorphae</taxon>
        <taxon>Beloniformes</taxon>
        <taxon>Adrianichthyidae</taxon>
        <taxon>Oryziinae</taxon>
        <taxon>Oryzias</taxon>
    </lineage>
</organism>
<dbReference type="InterPro" id="IPR013783">
    <property type="entry name" value="Ig-like_fold"/>
</dbReference>
<name>A0A3S2M967_ORYJA</name>
<reference evidence="3 4" key="1">
    <citation type="submission" date="2018-11" db="EMBL/GenBank/DDBJ databases">
        <authorList>
            <person name="Lopez-Roques C."/>
            <person name="Donnadieu C."/>
            <person name="Bouchez O."/>
            <person name="Klopp C."/>
            <person name="Cabau C."/>
            <person name="Zahm M."/>
        </authorList>
    </citation>
    <scope>NUCLEOTIDE SEQUENCE [LARGE SCALE GENOMIC DNA]</scope>
    <source>
        <strain evidence="3">RS831</strain>
        <tissue evidence="3">Whole body</tissue>
    </source>
</reference>
<feature type="chain" id="PRO_5018655630" description="Immunoglobulin subtype domain-containing protein" evidence="2">
    <location>
        <begin position="19"/>
        <end position="264"/>
    </location>
</feature>